<evidence type="ECO:0000313" key="3">
    <source>
        <dbReference type="Proteomes" id="UP000287188"/>
    </source>
</evidence>
<sequence length="201" mass="21209">MSNVSANPSTTRPWSLTTERIIIAGVLAAITIILGVVPNLGFIPLPNAIGSATIEHIPTIVGGVIAGPIVGLISGLIFGVLSFFRATVPFFKDPTVAILPRLFIGLTAWATFAGLVRINRDLAAAAAGFVGAATNTILVVSALIIRGYFPAQVIIPIVLVQSIIEAIIAAILTVILVRIFYILEARLVHAPDTKPRDQLPY</sequence>
<dbReference type="Gene3D" id="1.10.1760.20">
    <property type="match status" value="1"/>
</dbReference>
<proteinExistence type="predicted"/>
<evidence type="ECO:0008006" key="4">
    <source>
        <dbReference type="Google" id="ProtNLM"/>
    </source>
</evidence>
<feature type="transmembrane region" description="Helical" evidence="1">
    <location>
        <begin position="60"/>
        <end position="84"/>
    </location>
</feature>
<name>A0A402ACN7_9CHLR</name>
<feature type="transmembrane region" description="Helical" evidence="1">
    <location>
        <begin position="21"/>
        <end position="40"/>
    </location>
</feature>
<accession>A0A402ACN7</accession>
<dbReference type="AlphaFoldDB" id="A0A402ACN7"/>
<evidence type="ECO:0000256" key="1">
    <source>
        <dbReference type="SAM" id="Phobius"/>
    </source>
</evidence>
<feature type="transmembrane region" description="Helical" evidence="1">
    <location>
        <begin position="96"/>
        <end position="116"/>
    </location>
</feature>
<reference evidence="3" key="1">
    <citation type="submission" date="2018-12" db="EMBL/GenBank/DDBJ databases">
        <title>Tengunoibacter tsumagoiensis gen. nov., sp. nov., Dictyobacter kobayashii sp. nov., D. alpinus sp. nov., and D. joshuensis sp. nov. and description of Dictyobacteraceae fam. nov. within the order Ktedonobacterales isolated from Tengu-no-mugimeshi.</title>
        <authorList>
            <person name="Wang C.M."/>
            <person name="Zheng Y."/>
            <person name="Sakai Y."/>
            <person name="Toyoda A."/>
            <person name="Minakuchi Y."/>
            <person name="Abe K."/>
            <person name="Yokota A."/>
            <person name="Yabe S."/>
        </authorList>
    </citation>
    <scope>NUCLEOTIDE SEQUENCE [LARGE SCALE GENOMIC DNA]</scope>
    <source>
        <strain evidence="3">Uno11</strain>
    </source>
</reference>
<feature type="transmembrane region" description="Helical" evidence="1">
    <location>
        <begin position="122"/>
        <end position="145"/>
    </location>
</feature>
<dbReference type="Proteomes" id="UP000287188">
    <property type="component" value="Unassembled WGS sequence"/>
</dbReference>
<feature type="transmembrane region" description="Helical" evidence="1">
    <location>
        <begin position="157"/>
        <end position="183"/>
    </location>
</feature>
<evidence type="ECO:0000313" key="2">
    <source>
        <dbReference type="EMBL" id="GCE16867.1"/>
    </source>
</evidence>
<comment type="caution">
    <text evidence="2">The sequence shown here is derived from an EMBL/GenBank/DDBJ whole genome shotgun (WGS) entry which is preliminary data.</text>
</comment>
<keyword evidence="1" id="KW-1133">Transmembrane helix</keyword>
<keyword evidence="1" id="KW-0812">Transmembrane</keyword>
<dbReference type="GO" id="GO:0022857">
    <property type="term" value="F:transmembrane transporter activity"/>
    <property type="evidence" value="ECO:0007669"/>
    <property type="project" value="InterPro"/>
</dbReference>
<dbReference type="EMBL" id="BIFS01000001">
    <property type="protein sequence ID" value="GCE16867.1"/>
    <property type="molecule type" value="Genomic_DNA"/>
</dbReference>
<keyword evidence="3" id="KW-1185">Reference proteome</keyword>
<gene>
    <name evidence="2" type="ORF">KDK_06670</name>
</gene>
<dbReference type="InterPro" id="IPR024529">
    <property type="entry name" value="ECF_trnsprt_substrate-spec"/>
</dbReference>
<dbReference type="Pfam" id="PF12822">
    <property type="entry name" value="ECF_trnsprt"/>
    <property type="match status" value="1"/>
</dbReference>
<keyword evidence="1" id="KW-0472">Membrane</keyword>
<protein>
    <recommendedName>
        <fullName evidence="4">ECF transporter S component</fullName>
    </recommendedName>
</protein>
<organism evidence="2 3">
    <name type="scientific">Dictyobacter kobayashii</name>
    <dbReference type="NCBI Taxonomy" id="2014872"/>
    <lineage>
        <taxon>Bacteria</taxon>
        <taxon>Bacillati</taxon>
        <taxon>Chloroflexota</taxon>
        <taxon>Ktedonobacteria</taxon>
        <taxon>Ktedonobacterales</taxon>
        <taxon>Dictyobacteraceae</taxon>
        <taxon>Dictyobacter</taxon>
    </lineage>
</organism>
<dbReference type="RefSeq" id="WP_218031694.1">
    <property type="nucleotide sequence ID" value="NZ_BIFS01000001.1"/>
</dbReference>